<dbReference type="AlphaFoldDB" id="A0A9P9AHW8"/>
<dbReference type="OrthoDB" id="5379943at2759"/>
<comment type="caution">
    <text evidence="15">The sequence shown here is derived from an EMBL/GenBank/DDBJ whole genome shotgun (WGS) entry which is preliminary data.</text>
</comment>
<dbReference type="GO" id="GO:0048038">
    <property type="term" value="F:quinone binding"/>
    <property type="evidence" value="ECO:0007669"/>
    <property type="project" value="InterPro"/>
</dbReference>
<feature type="modified residue" description="2',4',5'-topaquinone" evidence="10">
    <location>
        <position position="390"/>
    </location>
</feature>
<evidence type="ECO:0000256" key="4">
    <source>
        <dbReference type="ARBA" id="ARBA00022723"/>
    </source>
</evidence>
<evidence type="ECO:0000259" key="12">
    <source>
        <dbReference type="Pfam" id="PF01179"/>
    </source>
</evidence>
<dbReference type="EMBL" id="JAGPYM010000025">
    <property type="protein sequence ID" value="KAH6880808.1"/>
    <property type="molecule type" value="Genomic_DNA"/>
</dbReference>
<dbReference type="PANTHER" id="PTHR10638:SF33">
    <property type="entry name" value="AMINE OXIDASE"/>
    <property type="match status" value="1"/>
</dbReference>
<dbReference type="GO" id="GO:0008131">
    <property type="term" value="F:primary methylamine oxidase activity"/>
    <property type="evidence" value="ECO:0007669"/>
    <property type="project" value="InterPro"/>
</dbReference>
<organism evidence="15 16">
    <name type="scientific">Thelonectria olida</name>
    <dbReference type="NCBI Taxonomy" id="1576542"/>
    <lineage>
        <taxon>Eukaryota</taxon>
        <taxon>Fungi</taxon>
        <taxon>Dikarya</taxon>
        <taxon>Ascomycota</taxon>
        <taxon>Pezizomycotina</taxon>
        <taxon>Sordariomycetes</taxon>
        <taxon>Hypocreomycetidae</taxon>
        <taxon>Hypocreales</taxon>
        <taxon>Nectriaceae</taxon>
        <taxon>Thelonectria</taxon>
    </lineage>
</organism>
<dbReference type="PANTHER" id="PTHR10638">
    <property type="entry name" value="COPPER AMINE OXIDASE"/>
    <property type="match status" value="1"/>
</dbReference>
<dbReference type="Gene3D" id="2.70.98.20">
    <property type="entry name" value="Copper amine oxidase, catalytic domain"/>
    <property type="match status" value="1"/>
</dbReference>
<feature type="active site" description="Proton acceptor" evidence="9">
    <location>
        <position position="306"/>
    </location>
</feature>
<proteinExistence type="inferred from homology"/>
<comment type="PTM">
    <text evidence="10 11">Topaquinone (TPQ) is generated by copper-dependent autoxidation of a specific tyrosyl residue.</text>
</comment>
<comment type="similarity">
    <text evidence="2 11">Belongs to the copper/topaquinone oxidase family.</text>
</comment>
<evidence type="ECO:0000256" key="5">
    <source>
        <dbReference type="ARBA" id="ARBA00022772"/>
    </source>
</evidence>
<feature type="domain" description="Copper amine oxidase catalytic" evidence="12">
    <location>
        <begin position="232"/>
        <end position="633"/>
    </location>
</feature>
<dbReference type="Gene3D" id="3.10.450.40">
    <property type="match status" value="2"/>
</dbReference>
<keyword evidence="16" id="KW-1185">Reference proteome</keyword>
<evidence type="ECO:0000259" key="14">
    <source>
        <dbReference type="Pfam" id="PF02728"/>
    </source>
</evidence>
<feature type="domain" description="Copper amine oxidase N3-terminal" evidence="14">
    <location>
        <begin position="107"/>
        <end position="194"/>
    </location>
</feature>
<evidence type="ECO:0000256" key="7">
    <source>
        <dbReference type="ARBA" id="ARBA00023008"/>
    </source>
</evidence>
<keyword evidence="5 9" id="KW-0801">TPQ</keyword>
<comment type="subunit">
    <text evidence="3">Homodimer.</text>
</comment>
<protein>
    <recommendedName>
        <fullName evidence="11">Amine oxidase</fullName>
        <ecNumber evidence="11">1.4.3.-</ecNumber>
    </recommendedName>
</protein>
<reference evidence="15 16" key="1">
    <citation type="journal article" date="2021" name="Nat. Commun.">
        <title>Genetic determinants of endophytism in the Arabidopsis root mycobiome.</title>
        <authorList>
            <person name="Mesny F."/>
            <person name="Miyauchi S."/>
            <person name="Thiergart T."/>
            <person name="Pickel B."/>
            <person name="Atanasova L."/>
            <person name="Karlsson M."/>
            <person name="Huettel B."/>
            <person name="Barry K.W."/>
            <person name="Haridas S."/>
            <person name="Chen C."/>
            <person name="Bauer D."/>
            <person name="Andreopoulos W."/>
            <person name="Pangilinan J."/>
            <person name="LaButti K."/>
            <person name="Riley R."/>
            <person name="Lipzen A."/>
            <person name="Clum A."/>
            <person name="Drula E."/>
            <person name="Henrissat B."/>
            <person name="Kohler A."/>
            <person name="Grigoriev I.V."/>
            <person name="Martin F.M."/>
            <person name="Hacquard S."/>
        </authorList>
    </citation>
    <scope>NUCLEOTIDE SEQUENCE [LARGE SCALE GENOMIC DNA]</scope>
    <source>
        <strain evidence="15 16">MPI-CAGE-CH-0241</strain>
    </source>
</reference>
<keyword evidence="7 11" id="KW-0186">Copper</keyword>
<sequence>MAPHPFADLTSKEITRSRDLVQALHPRVLLSFKAITLEEPDKDRMVAFLKAEHTSGVNAVTSPPRIAYCAYYLRGTDNFHTAWVDLTSDTIVRKEQMGPGINGNADFAEVGEVEELVMQDSSVQAEIAKLNLPDHLEVIPEPWIFGSDGVDRPRLFQVYMFLRERGKPDYNHYAHPLSFSPIFDTNRKVVTAIEKLATGADHTVLETQPYKPTVPNDYVPESMELRTDLKDLNVFQPDGASFSVSEDRVLTWQKWEMRIGFNYREGLILRDVRYDGRPLFYRVSLSEMAVPYGDPRSPYHRKMAFDLGDVGAGMVANNLALGCDCLGAIKYLDGLVCDRDGSPVTMPNAVCIHEQDGGIGWKHTNYRTQRACVTRNRQLVLQQILTVSNYEYILAFVFNQAAELEYEVRATGILSTSAIDEGTEVDFGTVVHPGVLAAHHQHILSLRVDPALGSYEDGNRLVYQEAHPMPLDQFNPFGNGYRTVVTPVEKAAGLDLDSSKARVFMIQNDKIRNSVNNLPVAYKVQVPPMQPLIAHPNSAHFARAEFADHNIYVTKYRGNELFCGGQFTNQSKGGEGIKKWVSRGESVLDEDIVVWVQFGLNHVPRIEDFPVMPVEIIKVHLKPVNFFTKNPALDVPPSTQERNKSVLVKDAIKEDCCSKAPTYKL</sequence>
<evidence type="ECO:0000256" key="3">
    <source>
        <dbReference type="ARBA" id="ARBA00011738"/>
    </source>
</evidence>
<dbReference type="SUPFAM" id="SSF49998">
    <property type="entry name" value="Amine oxidase catalytic domain"/>
    <property type="match status" value="1"/>
</dbReference>
<evidence type="ECO:0000256" key="9">
    <source>
        <dbReference type="PIRSR" id="PIRSR600269-50"/>
    </source>
</evidence>
<dbReference type="SUPFAM" id="SSF54416">
    <property type="entry name" value="Amine oxidase N-terminal region"/>
    <property type="match status" value="2"/>
</dbReference>
<comment type="cofactor">
    <cofactor evidence="11">
        <name>Cu cation</name>
        <dbReference type="ChEBI" id="CHEBI:23378"/>
    </cofactor>
    <text evidence="11">Contains 1 topaquinone per subunit.</text>
</comment>
<evidence type="ECO:0000256" key="6">
    <source>
        <dbReference type="ARBA" id="ARBA00023002"/>
    </source>
</evidence>
<evidence type="ECO:0000313" key="16">
    <source>
        <dbReference type="Proteomes" id="UP000777438"/>
    </source>
</evidence>
<evidence type="ECO:0000313" key="15">
    <source>
        <dbReference type="EMBL" id="KAH6880808.1"/>
    </source>
</evidence>
<dbReference type="GO" id="GO:0005507">
    <property type="term" value="F:copper ion binding"/>
    <property type="evidence" value="ECO:0007669"/>
    <property type="project" value="InterPro"/>
</dbReference>
<evidence type="ECO:0000256" key="10">
    <source>
        <dbReference type="PIRSR" id="PIRSR600269-51"/>
    </source>
</evidence>
<dbReference type="InterPro" id="IPR015802">
    <property type="entry name" value="Cu_amine_oxidase_N3"/>
</dbReference>
<dbReference type="EC" id="1.4.3.-" evidence="11"/>
<dbReference type="InterPro" id="IPR016182">
    <property type="entry name" value="Cu_amine_oxidase_N-reg"/>
</dbReference>
<keyword evidence="6 11" id="KW-0560">Oxidoreductase</keyword>
<keyword evidence="8" id="KW-1015">Disulfide bond</keyword>
<feature type="active site" description="Schiff-base intermediate with substrate; via topaquinone" evidence="9">
    <location>
        <position position="390"/>
    </location>
</feature>
<dbReference type="InterPro" id="IPR036460">
    <property type="entry name" value="Cu_amine_oxidase_C_sf"/>
</dbReference>
<evidence type="ECO:0000256" key="2">
    <source>
        <dbReference type="ARBA" id="ARBA00007983"/>
    </source>
</evidence>
<dbReference type="PROSITE" id="PS01164">
    <property type="entry name" value="COPPER_AMINE_OXID_1"/>
    <property type="match status" value="1"/>
</dbReference>
<comment type="cofactor">
    <cofactor evidence="1">
        <name>Cu cation</name>
        <dbReference type="ChEBI" id="CHEBI:23378"/>
    </cofactor>
</comment>
<keyword evidence="4 11" id="KW-0479">Metal-binding</keyword>
<dbReference type="InterPro" id="IPR049948">
    <property type="entry name" value="Cu_Am_ox_TPQ-bd"/>
</dbReference>
<evidence type="ECO:0000259" key="13">
    <source>
        <dbReference type="Pfam" id="PF02727"/>
    </source>
</evidence>
<evidence type="ECO:0000256" key="1">
    <source>
        <dbReference type="ARBA" id="ARBA00001935"/>
    </source>
</evidence>
<dbReference type="InterPro" id="IPR015800">
    <property type="entry name" value="Cu_amine_oxidase_N2"/>
</dbReference>
<gene>
    <name evidence="15" type="ORF">B0T10DRAFT_143416</name>
</gene>
<dbReference type="InterPro" id="IPR000269">
    <property type="entry name" value="Cu_amine_oxidase"/>
</dbReference>
<evidence type="ECO:0000256" key="11">
    <source>
        <dbReference type="RuleBase" id="RU000672"/>
    </source>
</evidence>
<dbReference type="GO" id="GO:0009308">
    <property type="term" value="P:amine metabolic process"/>
    <property type="evidence" value="ECO:0007669"/>
    <property type="project" value="UniProtKB-UniRule"/>
</dbReference>
<dbReference type="Pfam" id="PF02727">
    <property type="entry name" value="Cu_amine_oxidN2"/>
    <property type="match status" value="1"/>
</dbReference>
<accession>A0A9P9AHW8</accession>
<evidence type="ECO:0000256" key="8">
    <source>
        <dbReference type="ARBA" id="ARBA00023157"/>
    </source>
</evidence>
<feature type="domain" description="Copper amine oxidase N2-terminal" evidence="13">
    <location>
        <begin position="4"/>
        <end position="95"/>
    </location>
</feature>
<dbReference type="Pfam" id="PF01179">
    <property type="entry name" value="Cu_amine_oxid"/>
    <property type="match status" value="1"/>
</dbReference>
<dbReference type="Pfam" id="PF02728">
    <property type="entry name" value="Cu_amine_oxidN3"/>
    <property type="match status" value="1"/>
</dbReference>
<dbReference type="Proteomes" id="UP000777438">
    <property type="component" value="Unassembled WGS sequence"/>
</dbReference>
<dbReference type="InterPro" id="IPR015798">
    <property type="entry name" value="Cu_amine_oxidase_C"/>
</dbReference>
<dbReference type="FunFam" id="2.70.98.20:FF:000001">
    <property type="entry name" value="Amine oxidase"/>
    <property type="match status" value="1"/>
</dbReference>
<name>A0A9P9AHW8_9HYPO</name>